<keyword evidence="3" id="KW-0145">Chemotaxis</keyword>
<keyword evidence="2" id="KW-1003">Cell membrane</keyword>
<dbReference type="GO" id="GO:0005886">
    <property type="term" value="C:plasma membrane"/>
    <property type="evidence" value="ECO:0007669"/>
    <property type="project" value="UniProtKB-SubCell"/>
</dbReference>
<dbReference type="Pfam" id="PF02743">
    <property type="entry name" value="dCache_1"/>
    <property type="match status" value="1"/>
</dbReference>
<evidence type="ECO:0000313" key="11">
    <source>
        <dbReference type="EMBL" id="MBD5781890.1"/>
    </source>
</evidence>
<comment type="caution">
    <text evidence="11">The sequence shown here is derived from an EMBL/GenBank/DDBJ whole genome shotgun (WGS) entry which is preliminary data.</text>
</comment>
<evidence type="ECO:0000256" key="2">
    <source>
        <dbReference type="ARBA" id="ARBA00022475"/>
    </source>
</evidence>
<feature type="compositionally biased region" description="Basic and acidic residues" evidence="9">
    <location>
        <begin position="1"/>
        <end position="11"/>
    </location>
</feature>
<dbReference type="Gene3D" id="1.10.287.950">
    <property type="entry name" value="Methyl-accepting chemotaxis protein"/>
    <property type="match status" value="1"/>
</dbReference>
<sequence>MDSYKIAESHSLDTVGPAHGLSPDQNDSDMSLDRISDLARDLNSSIGQAIDLITNVNVQTRLLSFNAQIEAARAGGSSGAAFAVVAQAIQELSDRTSKVAKDMNEETQGTIKEVDHISEVMAYRMLGTRLRDLALNNIDLIDRNLYERTCDVRWWATDSSLVDALSHRSREGMDFASRRMGIILSAYTVYYDLVLTDLDGKVVANGRPDRYRSVGADVSESQWFRSARATSNGDEYGFETCHRSSLVNGERVLAYSCVVREGGESTGRPLGVLGILFNWDELAQVIVERTPLPQEEWSRSRVCIVDQSGKVLADTKNSNGNETLDTEITSLFSEERNYSMINTSGKASVVAHAAAPGYETYSTGWHSIIIQERPERNNAKSKTSTRSRSSRSAFTGELSSLVQLA</sequence>
<feature type="region of interest" description="Disordered" evidence="9">
    <location>
        <begin position="374"/>
        <end position="405"/>
    </location>
</feature>
<proteinExistence type="predicted"/>
<name>A0A927IJT7_9BACT</name>
<dbReference type="PANTHER" id="PTHR32089">
    <property type="entry name" value="METHYL-ACCEPTING CHEMOTAXIS PROTEIN MCPB"/>
    <property type="match status" value="1"/>
</dbReference>
<dbReference type="PANTHER" id="PTHR32089:SF112">
    <property type="entry name" value="LYSOZYME-LIKE PROTEIN-RELATED"/>
    <property type="match status" value="1"/>
</dbReference>
<keyword evidence="6" id="KW-0472">Membrane</keyword>
<dbReference type="InterPro" id="IPR033479">
    <property type="entry name" value="dCache_1"/>
</dbReference>
<accession>A0A927IJT7</accession>
<evidence type="ECO:0000256" key="8">
    <source>
        <dbReference type="PROSITE-ProRule" id="PRU00284"/>
    </source>
</evidence>
<dbReference type="InterPro" id="IPR004089">
    <property type="entry name" value="MCPsignal_dom"/>
</dbReference>
<gene>
    <name evidence="11" type="ORF">IEN85_20485</name>
</gene>
<evidence type="ECO:0000256" key="3">
    <source>
        <dbReference type="ARBA" id="ARBA00022500"/>
    </source>
</evidence>
<dbReference type="RefSeq" id="WP_191618968.1">
    <property type="nucleotide sequence ID" value="NZ_JACYFG010000051.1"/>
</dbReference>
<keyword evidence="5" id="KW-1133">Transmembrane helix</keyword>
<dbReference type="AlphaFoldDB" id="A0A927IJT7"/>
<dbReference type="EMBL" id="JACYFG010000051">
    <property type="protein sequence ID" value="MBD5781890.1"/>
    <property type="molecule type" value="Genomic_DNA"/>
</dbReference>
<evidence type="ECO:0000256" key="7">
    <source>
        <dbReference type="ARBA" id="ARBA00023224"/>
    </source>
</evidence>
<dbReference type="PROSITE" id="PS50111">
    <property type="entry name" value="CHEMOTAXIS_TRANSDUC_2"/>
    <property type="match status" value="1"/>
</dbReference>
<evidence type="ECO:0000256" key="6">
    <source>
        <dbReference type="ARBA" id="ARBA00023136"/>
    </source>
</evidence>
<evidence type="ECO:0000256" key="4">
    <source>
        <dbReference type="ARBA" id="ARBA00022692"/>
    </source>
</evidence>
<keyword evidence="12" id="KW-1185">Reference proteome</keyword>
<dbReference type="GO" id="GO:0007165">
    <property type="term" value="P:signal transduction"/>
    <property type="evidence" value="ECO:0007669"/>
    <property type="project" value="UniProtKB-KW"/>
</dbReference>
<dbReference type="GO" id="GO:0006935">
    <property type="term" value="P:chemotaxis"/>
    <property type="evidence" value="ECO:0007669"/>
    <property type="project" value="UniProtKB-KW"/>
</dbReference>
<keyword evidence="4" id="KW-0812">Transmembrane</keyword>
<evidence type="ECO:0000256" key="9">
    <source>
        <dbReference type="SAM" id="MobiDB-lite"/>
    </source>
</evidence>
<evidence type="ECO:0000313" key="12">
    <source>
        <dbReference type="Proteomes" id="UP000622317"/>
    </source>
</evidence>
<comment type="subcellular location">
    <subcellularLocation>
        <location evidence="1">Cell membrane</location>
        <topology evidence="1">Multi-pass membrane protein</topology>
    </subcellularLocation>
</comment>
<dbReference type="Proteomes" id="UP000622317">
    <property type="component" value="Unassembled WGS sequence"/>
</dbReference>
<feature type="domain" description="Methyl-accepting transducer" evidence="10">
    <location>
        <begin position="44"/>
        <end position="121"/>
    </location>
</feature>
<dbReference type="Gene3D" id="3.30.450.20">
    <property type="entry name" value="PAS domain"/>
    <property type="match status" value="1"/>
</dbReference>
<reference evidence="11" key="1">
    <citation type="submission" date="2020-09" db="EMBL/GenBank/DDBJ databases">
        <title>Pelagicoccus enzymogenes sp. nov. with an EPS production, isolated from marine sediment.</title>
        <authorList>
            <person name="Feng X."/>
        </authorList>
    </citation>
    <scope>NUCLEOTIDE SEQUENCE</scope>
    <source>
        <strain evidence="11">NFK12</strain>
    </source>
</reference>
<evidence type="ECO:0000256" key="1">
    <source>
        <dbReference type="ARBA" id="ARBA00004651"/>
    </source>
</evidence>
<evidence type="ECO:0000256" key="5">
    <source>
        <dbReference type="ARBA" id="ARBA00022989"/>
    </source>
</evidence>
<dbReference type="Pfam" id="PF00015">
    <property type="entry name" value="MCPsignal"/>
    <property type="match status" value="1"/>
</dbReference>
<organism evidence="11 12">
    <name type="scientific">Pelagicoccus enzymogenes</name>
    <dbReference type="NCBI Taxonomy" id="2773457"/>
    <lineage>
        <taxon>Bacteria</taxon>
        <taxon>Pseudomonadati</taxon>
        <taxon>Verrucomicrobiota</taxon>
        <taxon>Opitutia</taxon>
        <taxon>Puniceicoccales</taxon>
        <taxon>Pelagicoccaceae</taxon>
        <taxon>Pelagicoccus</taxon>
    </lineage>
</organism>
<protein>
    <submittedName>
        <fullName evidence="11">Chemotaxis protein</fullName>
    </submittedName>
</protein>
<dbReference type="SUPFAM" id="SSF58104">
    <property type="entry name" value="Methyl-accepting chemotaxis protein (MCP) signaling domain"/>
    <property type="match status" value="1"/>
</dbReference>
<keyword evidence="7 8" id="KW-0807">Transducer</keyword>
<evidence type="ECO:0000259" key="10">
    <source>
        <dbReference type="PROSITE" id="PS50111"/>
    </source>
</evidence>
<feature type="region of interest" description="Disordered" evidence="9">
    <location>
        <begin position="1"/>
        <end position="30"/>
    </location>
</feature>